<dbReference type="PROSITE" id="PS51257">
    <property type="entry name" value="PROKAR_LIPOPROTEIN"/>
    <property type="match status" value="1"/>
</dbReference>
<evidence type="ECO:0000256" key="1">
    <source>
        <dbReference type="SAM" id="SignalP"/>
    </source>
</evidence>
<dbReference type="EMBL" id="CP009770">
    <property type="protein sequence ID" value="AJQ45488.1"/>
    <property type="molecule type" value="Genomic_DNA"/>
</dbReference>
<reference evidence="3 4" key="1">
    <citation type="journal article" date="2015" name="Genome Announc.">
        <title>Genome Sequence of Ureaplasma diversum Strain ATCC 49782.</title>
        <authorList>
            <person name="Marques L.M."/>
            <person name="Guimaraes A.M."/>
            <person name="Martins H.B."/>
            <person name="Rezende I.S."/>
            <person name="Barbosa M.S."/>
            <person name="Campos G.B."/>
            <person name="do Nascimento N.C."/>
            <person name="Dos Santos A.P."/>
            <person name="Amorim A.T."/>
            <person name="Santos V.M."/>
            <person name="Messick J.B."/>
            <person name="Timenetsky J."/>
        </authorList>
    </citation>
    <scope>NUCLEOTIDE SEQUENCE [LARGE SCALE GENOMIC DNA]</scope>
    <source>
        <strain evidence="3 4">ATCC 49782</strain>
    </source>
</reference>
<feature type="chain" id="PRO_5002182535" description="DUF31 domain-containing protein" evidence="1">
    <location>
        <begin position="24"/>
        <end position="487"/>
    </location>
</feature>
<name>A0A0C5RLD4_9BACT</name>
<feature type="domain" description="DUF31" evidence="2">
    <location>
        <begin position="155"/>
        <end position="339"/>
    </location>
</feature>
<dbReference type="Proteomes" id="UP000032261">
    <property type="component" value="Chromosome"/>
</dbReference>
<accession>A0A0C5RLD4</accession>
<dbReference type="InterPro" id="IPR022382">
    <property type="entry name" value="Mycoplasma_peptidase_DUF31"/>
</dbReference>
<dbReference type="RefSeq" id="WP_208894894.1">
    <property type="nucleotide sequence ID" value="NZ_CP009770.1"/>
</dbReference>
<organism evidence="3 4">
    <name type="scientific">Ureaplasma diversum</name>
    <dbReference type="NCBI Taxonomy" id="42094"/>
    <lineage>
        <taxon>Bacteria</taxon>
        <taxon>Bacillati</taxon>
        <taxon>Mycoplasmatota</taxon>
        <taxon>Mycoplasmoidales</taxon>
        <taxon>Mycoplasmoidaceae</taxon>
        <taxon>Ureaplasma</taxon>
    </lineage>
</organism>
<protein>
    <recommendedName>
        <fullName evidence="2">DUF31 domain-containing protein</fullName>
    </recommendedName>
</protein>
<dbReference type="PATRIC" id="fig|42094.4.peg.561"/>
<dbReference type="SUPFAM" id="SSF50494">
    <property type="entry name" value="Trypsin-like serine proteases"/>
    <property type="match status" value="2"/>
</dbReference>
<dbReference type="AlphaFoldDB" id="A0A0C5RLD4"/>
<dbReference type="InterPro" id="IPR009003">
    <property type="entry name" value="Peptidase_S1_PA"/>
</dbReference>
<gene>
    <name evidence="3" type="ORF">JM47_02825</name>
</gene>
<evidence type="ECO:0000259" key="2">
    <source>
        <dbReference type="Pfam" id="PF01732"/>
    </source>
</evidence>
<evidence type="ECO:0000313" key="3">
    <source>
        <dbReference type="EMBL" id="AJQ45488.1"/>
    </source>
</evidence>
<sequence length="487" mass="56186">MKKWFLWTSLPVALILPAGLIVACSVPKQETVEHNTGLLENNQQLTPQTLFLSQNVFSLSFEVNQSSNLLTGTGWLFDVELYPNKTYDNVQLRDIKALYIATNIHVINLVAALRNDARLKISQAKSLKLINQNNKGLNPDLFANPFDGVEAFIKTNKSNHKDQKASFSILPVGLANNSETRTKAVDMAIIRVVPSDFQKQHLPWLVNFNFNTLPSFSSFNDVSNTDFYSAGYAIIKDNKTRRPYYKQYKGNDPKLIAPFKPFYLSSDQKAINYREDNPVYYDENVFRHQKNVTNDLVKQIKKYEYDAYDYSKQDFNLGSGASGSPVIDTNNNFIGIYWGGFRIVEKTNNSQFYGNFSPIIYLKEEIKQDLLANYLKATLNYNTYLDHVFATKYLVANLNQNNQQEFNNVVESINQQTTINKQEQIKLIYDFIKGVQTQFNHFNTYNQFNVNDVNQIKLIKNPNKDVKLLVQISFKDQSKKNNYFYFI</sequence>
<feature type="signal peptide" evidence="1">
    <location>
        <begin position="1"/>
        <end position="23"/>
    </location>
</feature>
<feature type="domain" description="DUF31" evidence="2">
    <location>
        <begin position="53"/>
        <end position="145"/>
    </location>
</feature>
<dbReference type="KEGG" id="ude:JM47_02825"/>
<dbReference type="InterPro" id="IPR043504">
    <property type="entry name" value="Peptidase_S1_PA_chymotrypsin"/>
</dbReference>
<dbReference type="Pfam" id="PF01732">
    <property type="entry name" value="Mycop_pep_DUF31"/>
    <property type="match status" value="2"/>
</dbReference>
<keyword evidence="1" id="KW-0732">Signal</keyword>
<dbReference type="HOGENOM" id="CLU_508002_0_0_14"/>
<proteinExistence type="predicted"/>
<dbReference type="Gene3D" id="2.40.10.10">
    <property type="entry name" value="Trypsin-like serine proteases"/>
    <property type="match status" value="1"/>
</dbReference>
<dbReference type="STRING" id="42094.JM47_02825"/>
<evidence type="ECO:0000313" key="4">
    <source>
        <dbReference type="Proteomes" id="UP000032261"/>
    </source>
</evidence>